<evidence type="ECO:0000313" key="1">
    <source>
        <dbReference type="EnsemblPlants" id="OGLUM07G26460.1"/>
    </source>
</evidence>
<dbReference type="Proteomes" id="UP000026961">
    <property type="component" value="Chromosome 7"/>
</dbReference>
<reference evidence="1" key="1">
    <citation type="submission" date="2015-04" db="UniProtKB">
        <authorList>
            <consortium name="EnsemblPlants"/>
        </authorList>
    </citation>
    <scope>IDENTIFICATION</scope>
</reference>
<proteinExistence type="predicted"/>
<sequence>MGLKQYGPKGLRWWVDTCNKRLNECHTTRAIGRGGKRKNNSPKEMAWNMEGGAQLDVCRLYVIAVTRPNRVVGAKVQEPEANKIDPGLVCLRAKGETGRARPSIPYIAAEVMTSGRTQAIIFMKLFLHGCLVTSNNDSHVAKACSINPNLTLNDATDTESADRDTAKA</sequence>
<organism evidence="1">
    <name type="scientific">Oryza glumipatula</name>
    <dbReference type="NCBI Taxonomy" id="40148"/>
    <lineage>
        <taxon>Eukaryota</taxon>
        <taxon>Viridiplantae</taxon>
        <taxon>Streptophyta</taxon>
        <taxon>Embryophyta</taxon>
        <taxon>Tracheophyta</taxon>
        <taxon>Spermatophyta</taxon>
        <taxon>Magnoliopsida</taxon>
        <taxon>Liliopsida</taxon>
        <taxon>Poales</taxon>
        <taxon>Poaceae</taxon>
        <taxon>BOP clade</taxon>
        <taxon>Oryzoideae</taxon>
        <taxon>Oryzeae</taxon>
        <taxon>Oryzinae</taxon>
        <taxon>Oryza</taxon>
    </lineage>
</organism>
<dbReference type="Gramene" id="OGLUM07G26460.1">
    <property type="protein sequence ID" value="OGLUM07G26460.1"/>
    <property type="gene ID" value="OGLUM07G26460"/>
</dbReference>
<keyword evidence="2" id="KW-1185">Reference proteome</keyword>
<name>A0A0E0APB8_9ORYZ</name>
<protein>
    <submittedName>
        <fullName evidence="1">Uncharacterized protein</fullName>
    </submittedName>
</protein>
<dbReference type="HOGENOM" id="CLU_1589035_0_0_1"/>
<dbReference type="AlphaFoldDB" id="A0A0E0APB8"/>
<accession>A0A0E0APB8</accession>
<dbReference type="EnsemblPlants" id="OGLUM07G26460.1">
    <property type="protein sequence ID" value="OGLUM07G26460.1"/>
    <property type="gene ID" value="OGLUM07G26460"/>
</dbReference>
<evidence type="ECO:0000313" key="2">
    <source>
        <dbReference type="Proteomes" id="UP000026961"/>
    </source>
</evidence>
<reference evidence="1" key="2">
    <citation type="submission" date="2018-05" db="EMBL/GenBank/DDBJ databases">
        <title>OgluRS3 (Oryza glumaepatula Reference Sequence Version 3).</title>
        <authorList>
            <person name="Zhang J."/>
            <person name="Kudrna D."/>
            <person name="Lee S."/>
            <person name="Talag J."/>
            <person name="Welchert J."/>
            <person name="Wing R.A."/>
        </authorList>
    </citation>
    <scope>NUCLEOTIDE SEQUENCE [LARGE SCALE GENOMIC DNA]</scope>
</reference>